<name>A0A6C0CYQ5_9ZZZZ</name>
<sequence>MTDQTIQNINNVKQKHAELLLFAVSSCMKADELGISLDPHLNDAHEFLKPLKSISDVYQKISLEYTAYYKTNRPNYNTLEEFIENGGDLKKFSNNQFKNNIEYRTAHTNFKKVYNKFENEIRDEEHSLIKKIISLYETKDFTVPELKFLSGFVETYTTKGRECGWIPVTTDEERIYPE</sequence>
<organism evidence="1">
    <name type="scientific">viral metagenome</name>
    <dbReference type="NCBI Taxonomy" id="1070528"/>
    <lineage>
        <taxon>unclassified sequences</taxon>
        <taxon>metagenomes</taxon>
        <taxon>organismal metagenomes</taxon>
    </lineage>
</organism>
<reference evidence="1" key="1">
    <citation type="journal article" date="2020" name="Nature">
        <title>Giant virus diversity and host interactions through global metagenomics.</title>
        <authorList>
            <person name="Schulz F."/>
            <person name="Roux S."/>
            <person name="Paez-Espino D."/>
            <person name="Jungbluth S."/>
            <person name="Walsh D.A."/>
            <person name="Denef V.J."/>
            <person name="McMahon K.D."/>
            <person name="Konstantinidis K.T."/>
            <person name="Eloe-Fadrosh E.A."/>
            <person name="Kyrpides N.C."/>
            <person name="Woyke T."/>
        </authorList>
    </citation>
    <scope>NUCLEOTIDE SEQUENCE</scope>
    <source>
        <strain evidence="1">GVMAG-M-3300023174-102</strain>
    </source>
</reference>
<dbReference type="AlphaFoldDB" id="A0A6C0CYQ5"/>
<dbReference type="EMBL" id="MN739512">
    <property type="protein sequence ID" value="QHT09451.1"/>
    <property type="molecule type" value="Genomic_DNA"/>
</dbReference>
<protein>
    <submittedName>
        <fullName evidence="1">Uncharacterized protein</fullName>
    </submittedName>
</protein>
<accession>A0A6C0CYQ5</accession>
<proteinExistence type="predicted"/>
<evidence type="ECO:0000313" key="1">
    <source>
        <dbReference type="EMBL" id="QHT09451.1"/>
    </source>
</evidence>